<dbReference type="EMBL" id="AYZF01000017">
    <property type="protein sequence ID" value="KRN05391.1"/>
    <property type="molecule type" value="Genomic_DNA"/>
</dbReference>
<accession>A0A023CUG5</accession>
<dbReference type="PANTHER" id="PTHR34297:SF3">
    <property type="entry name" value="ALKALINE SHOCK PROTEIN 23"/>
    <property type="match status" value="1"/>
</dbReference>
<evidence type="ECO:0000256" key="2">
    <source>
        <dbReference type="ARBA" id="ARBA00039575"/>
    </source>
</evidence>
<dbReference type="PATRIC" id="fig|1423806.3.peg.1978"/>
<dbReference type="Pfam" id="PF03780">
    <property type="entry name" value="Asp23"/>
    <property type="match status" value="1"/>
</dbReference>
<dbReference type="PANTHER" id="PTHR34297">
    <property type="entry name" value="HYPOTHETICAL CYTOSOLIC PROTEIN-RELATED"/>
    <property type="match status" value="1"/>
</dbReference>
<dbReference type="OrthoDB" id="9808942at2"/>
<keyword evidence="4" id="KW-1185">Reference proteome</keyword>
<dbReference type="STRING" id="1423806.FD15_GL001944"/>
<evidence type="ECO:0000313" key="3">
    <source>
        <dbReference type="EMBL" id="KRN05391.1"/>
    </source>
</evidence>
<evidence type="ECO:0000313" key="4">
    <source>
        <dbReference type="Proteomes" id="UP000050961"/>
    </source>
</evidence>
<dbReference type="Proteomes" id="UP000050961">
    <property type="component" value="Unassembled WGS sequence"/>
</dbReference>
<protein>
    <recommendedName>
        <fullName evidence="2">Stress response regulator gls24 homolog</fullName>
    </recommendedName>
</protein>
<name>A0A023CUG5_9LACO</name>
<evidence type="ECO:0000256" key="1">
    <source>
        <dbReference type="ARBA" id="ARBA00005721"/>
    </source>
</evidence>
<dbReference type="AlphaFoldDB" id="A0A023CUG5"/>
<organism evidence="3 4">
    <name type="scientific">Liquorilactobacillus sucicola DSM 21376 = JCM 15457</name>
    <dbReference type="NCBI Taxonomy" id="1423806"/>
    <lineage>
        <taxon>Bacteria</taxon>
        <taxon>Bacillati</taxon>
        <taxon>Bacillota</taxon>
        <taxon>Bacilli</taxon>
        <taxon>Lactobacillales</taxon>
        <taxon>Lactobacillaceae</taxon>
        <taxon>Liquorilactobacillus</taxon>
    </lineage>
</organism>
<comment type="caution">
    <text evidence="3">The sequence shown here is derived from an EMBL/GenBank/DDBJ whole genome shotgun (WGS) entry which is preliminary data.</text>
</comment>
<dbReference type="InterPro" id="IPR005531">
    <property type="entry name" value="Asp23"/>
</dbReference>
<proteinExistence type="inferred from homology"/>
<dbReference type="RefSeq" id="WP_034986865.1">
    <property type="nucleotide sequence ID" value="NZ_AYZF01000017.1"/>
</dbReference>
<comment type="similarity">
    <text evidence="1">Belongs to the asp23 family.</text>
</comment>
<gene>
    <name evidence="3" type="ORF">FD15_GL001944</name>
</gene>
<dbReference type="eggNOG" id="COG1302">
    <property type="taxonomic scope" value="Bacteria"/>
</dbReference>
<sequence>MAVNNDGEQLKTKLTFDDQVIKKIAGITANQVDGVISLDGNVFSELTDRFTPGSDTTKGIAADVGEQQVSLKLEATIEYGKNATQIFKEVLAKVKQALKEMTGLTLVEFELHINDVKTQAEIKDENSNKE</sequence>
<reference evidence="3 4" key="1">
    <citation type="journal article" date="2015" name="Genome Announc.">
        <title>Expanding the biotechnology potential of lactobacilli through comparative genomics of 213 strains and associated genera.</title>
        <authorList>
            <person name="Sun Z."/>
            <person name="Harris H.M."/>
            <person name="McCann A."/>
            <person name="Guo C."/>
            <person name="Argimon S."/>
            <person name="Zhang W."/>
            <person name="Yang X."/>
            <person name="Jeffery I.B."/>
            <person name="Cooney J.C."/>
            <person name="Kagawa T.F."/>
            <person name="Liu W."/>
            <person name="Song Y."/>
            <person name="Salvetti E."/>
            <person name="Wrobel A."/>
            <person name="Rasinkangas P."/>
            <person name="Parkhill J."/>
            <person name="Rea M.C."/>
            <person name="O'Sullivan O."/>
            <person name="Ritari J."/>
            <person name="Douillard F.P."/>
            <person name="Paul Ross R."/>
            <person name="Yang R."/>
            <person name="Briner A.E."/>
            <person name="Felis G.E."/>
            <person name="de Vos W.M."/>
            <person name="Barrangou R."/>
            <person name="Klaenhammer T.R."/>
            <person name="Caufield P.W."/>
            <person name="Cui Y."/>
            <person name="Zhang H."/>
            <person name="O'Toole P.W."/>
        </authorList>
    </citation>
    <scope>NUCLEOTIDE SEQUENCE [LARGE SCALE GENOMIC DNA]</scope>
    <source>
        <strain evidence="3 4">DSM 21376</strain>
    </source>
</reference>